<evidence type="ECO:0008006" key="4">
    <source>
        <dbReference type="Google" id="ProtNLM"/>
    </source>
</evidence>
<comment type="caution">
    <text evidence="2">The sequence shown here is derived from an EMBL/GenBank/DDBJ whole genome shotgun (WGS) entry which is preliminary data.</text>
</comment>
<evidence type="ECO:0000256" key="1">
    <source>
        <dbReference type="SAM" id="Phobius"/>
    </source>
</evidence>
<reference evidence="2 3" key="1">
    <citation type="submission" date="2023-09" db="EMBL/GenBank/DDBJ databases">
        <authorList>
            <person name="Rey-Velasco X."/>
        </authorList>
    </citation>
    <scope>NUCLEOTIDE SEQUENCE [LARGE SCALE GENOMIC DNA]</scope>
    <source>
        <strain evidence="2 3">F394</strain>
    </source>
</reference>
<name>A0ABU3BN01_9BACT</name>
<keyword evidence="3" id="KW-1185">Reference proteome</keyword>
<organism evidence="2 3">
    <name type="scientific">Rubrivirga litoralis</name>
    <dbReference type="NCBI Taxonomy" id="3075598"/>
    <lineage>
        <taxon>Bacteria</taxon>
        <taxon>Pseudomonadati</taxon>
        <taxon>Rhodothermota</taxon>
        <taxon>Rhodothermia</taxon>
        <taxon>Rhodothermales</taxon>
        <taxon>Rubricoccaceae</taxon>
        <taxon>Rubrivirga</taxon>
    </lineage>
</organism>
<feature type="transmembrane region" description="Helical" evidence="1">
    <location>
        <begin position="48"/>
        <end position="69"/>
    </location>
</feature>
<proteinExistence type="predicted"/>
<gene>
    <name evidence="2" type="ORF">RM540_02690</name>
</gene>
<protein>
    <recommendedName>
        <fullName evidence="4">DUF304 domain-containing protein</fullName>
    </recommendedName>
</protein>
<evidence type="ECO:0000313" key="3">
    <source>
        <dbReference type="Proteomes" id="UP001267426"/>
    </source>
</evidence>
<dbReference type="EMBL" id="JAVRHT010000003">
    <property type="protein sequence ID" value="MDT0630643.1"/>
    <property type="molecule type" value="Genomic_DNA"/>
</dbReference>
<sequence length="183" mass="20119">MAEWFQVFDDERVLVSVRTRARRLVIAFALVSGGLVALAPLSTLVAPAHAGLAALACGVVLTAYAAWLLRRLGRLHRRLWRIELSFRRAVAHDAGGRRVALAWQALDQIDVRTDGLVLSGRTTLGRRVRLHVAASMPQFARFAHRAVEYAEAFGRPVWVEGQPWEAIDVTSIHPGLRTGSAVA</sequence>
<evidence type="ECO:0000313" key="2">
    <source>
        <dbReference type="EMBL" id="MDT0630643.1"/>
    </source>
</evidence>
<keyword evidence="1" id="KW-0472">Membrane</keyword>
<keyword evidence="1" id="KW-0812">Transmembrane</keyword>
<keyword evidence="1" id="KW-1133">Transmembrane helix</keyword>
<accession>A0ABU3BN01</accession>
<dbReference type="RefSeq" id="WP_311661889.1">
    <property type="nucleotide sequence ID" value="NZ_JAVRHT010000003.1"/>
</dbReference>
<feature type="transmembrane region" description="Helical" evidence="1">
    <location>
        <begin position="24"/>
        <end position="42"/>
    </location>
</feature>
<dbReference type="Proteomes" id="UP001267426">
    <property type="component" value="Unassembled WGS sequence"/>
</dbReference>